<feature type="domain" description="Guanylate cyclase" evidence="1">
    <location>
        <begin position="125"/>
        <end position="155"/>
    </location>
</feature>
<dbReference type="RefSeq" id="WP_229907603.1">
    <property type="nucleotide sequence ID" value="NZ_BNAY01000001.1"/>
</dbReference>
<keyword evidence="3" id="KW-1185">Reference proteome</keyword>
<organism evidence="2 3">
    <name type="scientific">Amycolatopsis oliviviridis</name>
    <dbReference type="NCBI Taxonomy" id="1471590"/>
    <lineage>
        <taxon>Bacteria</taxon>
        <taxon>Bacillati</taxon>
        <taxon>Actinomycetota</taxon>
        <taxon>Actinomycetes</taxon>
        <taxon>Pseudonocardiales</taxon>
        <taxon>Pseudonocardiaceae</taxon>
        <taxon>Amycolatopsis</taxon>
    </lineage>
</organism>
<dbReference type="SUPFAM" id="SSF55073">
    <property type="entry name" value="Nucleotide cyclase"/>
    <property type="match status" value="1"/>
</dbReference>
<sequence length="231" mass="25500">MELKTAMIRPAAALAALTPHLRHRWRCRRRDPQHRSIIVIDLVAFGARGDLAQLTAREDLDTVVNAALRASGLSRARLRFEDRGDGMLIFVSPVVSKAMLIDPFVPALRTRLHAHNTAAPAERRIRVRVAIHAGEVVQGPHGWIGTELNLACRLVDAAVVREEFAHQPQADLVVAISDVIHRAVVRHGHRGTDVASYKGVRVATKEVITRAWIHSPRDSAWKFVSSSSTTG</sequence>
<dbReference type="EMBL" id="BNAY01000001">
    <property type="protein sequence ID" value="GHH05875.1"/>
    <property type="molecule type" value="Genomic_DNA"/>
</dbReference>
<dbReference type="Gene3D" id="3.30.70.1230">
    <property type="entry name" value="Nucleotide cyclase"/>
    <property type="match status" value="1"/>
</dbReference>
<name>A0ABQ3LBN0_9PSEU</name>
<gene>
    <name evidence="2" type="ORF">GCM10017790_10440</name>
</gene>
<evidence type="ECO:0000313" key="3">
    <source>
        <dbReference type="Proteomes" id="UP000635387"/>
    </source>
</evidence>
<evidence type="ECO:0000313" key="2">
    <source>
        <dbReference type="EMBL" id="GHH05875.1"/>
    </source>
</evidence>
<evidence type="ECO:0000259" key="1">
    <source>
        <dbReference type="PROSITE" id="PS50125"/>
    </source>
</evidence>
<dbReference type="Proteomes" id="UP000635387">
    <property type="component" value="Unassembled WGS sequence"/>
</dbReference>
<dbReference type="PROSITE" id="PS50125">
    <property type="entry name" value="GUANYLATE_CYCLASE_2"/>
    <property type="match status" value="1"/>
</dbReference>
<reference evidence="3" key="1">
    <citation type="journal article" date="2019" name="Int. J. Syst. Evol. Microbiol.">
        <title>The Global Catalogue of Microorganisms (GCM) 10K type strain sequencing project: providing services to taxonomists for standard genome sequencing and annotation.</title>
        <authorList>
            <consortium name="The Broad Institute Genomics Platform"/>
            <consortium name="The Broad Institute Genome Sequencing Center for Infectious Disease"/>
            <person name="Wu L."/>
            <person name="Ma J."/>
        </authorList>
    </citation>
    <scope>NUCLEOTIDE SEQUENCE [LARGE SCALE GENOMIC DNA]</scope>
    <source>
        <strain evidence="3">CGMCC 4.7683</strain>
    </source>
</reference>
<protein>
    <recommendedName>
        <fullName evidence="1">Guanylate cyclase domain-containing protein</fullName>
    </recommendedName>
</protein>
<accession>A0ABQ3LBN0</accession>
<proteinExistence type="predicted"/>
<dbReference type="InterPro" id="IPR029787">
    <property type="entry name" value="Nucleotide_cyclase"/>
</dbReference>
<dbReference type="InterPro" id="IPR001054">
    <property type="entry name" value="A/G_cyclase"/>
</dbReference>
<comment type="caution">
    <text evidence="2">The sequence shown here is derived from an EMBL/GenBank/DDBJ whole genome shotgun (WGS) entry which is preliminary data.</text>
</comment>